<gene>
    <name evidence="3" type="ORF">BaRGS_00028842</name>
</gene>
<proteinExistence type="predicted"/>
<feature type="transmembrane region" description="Helical" evidence="2">
    <location>
        <begin position="563"/>
        <end position="584"/>
    </location>
</feature>
<evidence type="ECO:0000256" key="1">
    <source>
        <dbReference type="SAM" id="MobiDB-lite"/>
    </source>
</evidence>
<protein>
    <submittedName>
        <fullName evidence="3">Uncharacterized protein</fullName>
    </submittedName>
</protein>
<feature type="region of interest" description="Disordered" evidence="1">
    <location>
        <begin position="946"/>
        <end position="994"/>
    </location>
</feature>
<keyword evidence="2" id="KW-1133">Transmembrane helix</keyword>
<reference evidence="3 4" key="1">
    <citation type="journal article" date="2023" name="Sci. Data">
        <title>Genome assembly of the Korean intertidal mud-creeper Batillaria attramentaria.</title>
        <authorList>
            <person name="Patra A.K."/>
            <person name="Ho P.T."/>
            <person name="Jun S."/>
            <person name="Lee S.J."/>
            <person name="Kim Y."/>
            <person name="Won Y.J."/>
        </authorList>
    </citation>
    <scope>NUCLEOTIDE SEQUENCE [LARGE SCALE GENOMIC DNA]</scope>
    <source>
        <strain evidence="3">Wonlab-2016</strain>
    </source>
</reference>
<comment type="caution">
    <text evidence="3">The sequence shown here is derived from an EMBL/GenBank/DDBJ whole genome shotgun (WGS) entry which is preliminary data.</text>
</comment>
<evidence type="ECO:0000313" key="3">
    <source>
        <dbReference type="EMBL" id="KAK7479934.1"/>
    </source>
</evidence>
<dbReference type="EMBL" id="JACVVK020000292">
    <property type="protein sequence ID" value="KAK7479934.1"/>
    <property type="molecule type" value="Genomic_DNA"/>
</dbReference>
<feature type="transmembrane region" description="Helical" evidence="2">
    <location>
        <begin position="430"/>
        <end position="457"/>
    </location>
</feature>
<feature type="transmembrane region" description="Helical" evidence="2">
    <location>
        <begin position="590"/>
        <end position="619"/>
    </location>
</feature>
<feature type="transmembrane region" description="Helical" evidence="2">
    <location>
        <begin position="503"/>
        <end position="528"/>
    </location>
</feature>
<feature type="non-terminal residue" evidence="3">
    <location>
        <position position="1"/>
    </location>
</feature>
<keyword evidence="2" id="KW-0472">Membrane</keyword>
<keyword evidence="4" id="KW-1185">Reference proteome</keyword>
<feature type="transmembrane region" description="Helical" evidence="2">
    <location>
        <begin position="227"/>
        <end position="246"/>
    </location>
</feature>
<feature type="region of interest" description="Disordered" evidence="1">
    <location>
        <begin position="1051"/>
        <end position="1080"/>
    </location>
</feature>
<evidence type="ECO:0000313" key="4">
    <source>
        <dbReference type="Proteomes" id="UP001519460"/>
    </source>
</evidence>
<dbReference type="AlphaFoldDB" id="A0ABD0JYU0"/>
<name>A0ABD0JYU0_9CAEN</name>
<feature type="transmembrane region" description="Helical" evidence="2">
    <location>
        <begin position="778"/>
        <end position="795"/>
    </location>
</feature>
<accession>A0ABD0JYU0</accession>
<organism evidence="3 4">
    <name type="scientific">Batillaria attramentaria</name>
    <dbReference type="NCBI Taxonomy" id="370345"/>
    <lineage>
        <taxon>Eukaryota</taxon>
        <taxon>Metazoa</taxon>
        <taxon>Spiralia</taxon>
        <taxon>Lophotrochozoa</taxon>
        <taxon>Mollusca</taxon>
        <taxon>Gastropoda</taxon>
        <taxon>Caenogastropoda</taxon>
        <taxon>Sorbeoconcha</taxon>
        <taxon>Cerithioidea</taxon>
        <taxon>Batillariidae</taxon>
        <taxon>Batillaria</taxon>
    </lineage>
</organism>
<feature type="region of interest" description="Disordered" evidence="1">
    <location>
        <begin position="870"/>
        <end position="927"/>
    </location>
</feature>
<keyword evidence="2" id="KW-0812">Transmembrane</keyword>
<feature type="transmembrane region" description="Helical" evidence="2">
    <location>
        <begin position="753"/>
        <end position="772"/>
    </location>
</feature>
<feature type="transmembrane region" description="Helical" evidence="2">
    <location>
        <begin position="388"/>
        <end position="406"/>
    </location>
</feature>
<feature type="compositionally biased region" description="Low complexity" evidence="1">
    <location>
        <begin position="888"/>
        <end position="900"/>
    </location>
</feature>
<sequence length="1080" mass="121891">VSQPFLVSWPGFAGPWLRSEPNSVDAFPPALPPASRHRPSMEDPAVHVTASCACELSNTNNETKAKLVEYLADDSVRLVEYSIRIRGYSERFWRNKGGGEWFQPWRWYRAKGENSERLLLLFHYYYGLLKPYLGIGTETLDLDLDLDDPGCLRPLSSEDLEDKLRHFLYYDLKNETERLEAKFADQDIHVCSMHVGDYDGWGRLVYRCCHRDDEGNESCNNISDDEWVWVLRAFIITVSALLFLYFPTFIPKGYFVYTFFYYPPDGQSFTLIRTSDTSQYKSSPHTTVVPAGKLKKMRKFAAYVGLLQPDVVHTVKIKRACFECGMDRLLSETSSPVSAFRTIFDSLIRCKVRHADPLEDCCNSPLCGELFCTQCPAWHAWLRAVRTVLVLVLLALPAFPILYAMAGDDLEYQELARIFEDRGLKQSFNYYIGLVAGRVIVGTLCSLYVFHGVLVVVDGCTDGNLARAYTELLQVSRRKARLQDRVRQSQSIIKKAVWPIKRYGILAIPAGLILLGLVPIGWLVYVIFTSPVPKLIMHTFSLLCGNGTNRHRQTQDEMSKCRLVESVLFVVTLIAVFAVVTLSINFLVHVLVILLVTLIVDISFVMKFLPIVVLLLVYVRDSFKVVNNTYSAHYSIVLRHVLGMEAEDIKNEADKDWAMQENKIFKIVPDTAEGAFGCEGKDEKDFRKKKLFFRKNGAWRMRTRSLILFLDKDDIPYIPKKFLFHTTCMACPGSPGRIAEAFLKAAGRFGRTVVFLLFIMLVVLAYADTYYISPTSQFFAILLTGTIPLVLRYFFLNPGSVTKVDTTTLRFRTQMDDKIESFMQSWVLEDLEVAETFLCEDYDNLYNKTGPYDVDFTPPDKDTVQAMMTQDGEDSPAPLPANGRPGSKRLPPLQRPQMPLQKREYGLSEAGVRTTPGGYGNFMLADDSPMDGDADDWSHYQTFTDPTLEQDAGLPPAHRHSRQQPKKQNSSANHHPNAAKPAERPQRNGSVRFGAGGLVANNIKSLTNGDPKAGKTGTDQPPRIDLVVDISGEEALAVYSVDLAEKAVGIGRPPNLHWKRKSNLVRDSTEKSEGIGETEA</sequence>
<dbReference type="Proteomes" id="UP001519460">
    <property type="component" value="Unassembled WGS sequence"/>
</dbReference>
<evidence type="ECO:0000256" key="2">
    <source>
        <dbReference type="SAM" id="Phobius"/>
    </source>
</evidence>